<organism evidence="2 3">
    <name type="scientific">Tricholomella constricta</name>
    <dbReference type="NCBI Taxonomy" id="117010"/>
    <lineage>
        <taxon>Eukaryota</taxon>
        <taxon>Fungi</taxon>
        <taxon>Dikarya</taxon>
        <taxon>Basidiomycota</taxon>
        <taxon>Agaricomycotina</taxon>
        <taxon>Agaricomycetes</taxon>
        <taxon>Agaricomycetidae</taxon>
        <taxon>Agaricales</taxon>
        <taxon>Tricholomatineae</taxon>
        <taxon>Lyophyllaceae</taxon>
        <taxon>Tricholomella</taxon>
    </lineage>
</organism>
<dbReference type="Proteomes" id="UP000565441">
    <property type="component" value="Unassembled WGS sequence"/>
</dbReference>
<dbReference type="EMBL" id="JAACJP010000052">
    <property type="protein sequence ID" value="KAF5370473.1"/>
    <property type="molecule type" value="Genomic_DNA"/>
</dbReference>
<name>A0A8H5GSK7_9AGAR</name>
<accession>A0A8H5GSK7</accession>
<evidence type="ECO:0000313" key="2">
    <source>
        <dbReference type="EMBL" id="KAF5370473.1"/>
    </source>
</evidence>
<dbReference type="AlphaFoldDB" id="A0A8H5GSK7"/>
<feature type="compositionally biased region" description="Acidic residues" evidence="1">
    <location>
        <begin position="319"/>
        <end position="336"/>
    </location>
</feature>
<evidence type="ECO:0000256" key="1">
    <source>
        <dbReference type="SAM" id="MobiDB-lite"/>
    </source>
</evidence>
<proteinExistence type="predicted"/>
<evidence type="ECO:0000313" key="3">
    <source>
        <dbReference type="Proteomes" id="UP000565441"/>
    </source>
</evidence>
<comment type="caution">
    <text evidence="2">The sequence shown here is derived from an EMBL/GenBank/DDBJ whole genome shotgun (WGS) entry which is preliminary data.</text>
</comment>
<dbReference type="OrthoDB" id="2947768at2759"/>
<keyword evidence="3" id="KW-1185">Reference proteome</keyword>
<dbReference type="InterPro" id="IPR011009">
    <property type="entry name" value="Kinase-like_dom_sf"/>
</dbReference>
<dbReference type="SUPFAM" id="SSF56112">
    <property type="entry name" value="Protein kinase-like (PK-like)"/>
    <property type="match status" value="1"/>
</dbReference>
<feature type="region of interest" description="Disordered" evidence="1">
    <location>
        <begin position="313"/>
        <end position="336"/>
    </location>
</feature>
<reference evidence="2 3" key="1">
    <citation type="journal article" date="2020" name="ISME J.">
        <title>Uncovering the hidden diversity of litter-decomposition mechanisms in mushroom-forming fungi.</title>
        <authorList>
            <person name="Floudas D."/>
            <person name="Bentzer J."/>
            <person name="Ahren D."/>
            <person name="Johansson T."/>
            <person name="Persson P."/>
            <person name="Tunlid A."/>
        </authorList>
    </citation>
    <scope>NUCLEOTIDE SEQUENCE [LARGE SCALE GENOMIC DNA]</scope>
    <source>
        <strain evidence="2 3">CBS 661.87</strain>
    </source>
</reference>
<gene>
    <name evidence="2" type="ORF">D9615_009758</name>
</gene>
<sequence length="336" mass="39135">MSSSVTFRNNEPYDPITLSIWDDKYAVQAPIVLEDATILEDRGDGVLIYEAKMKYVNDAAGQERTVVFYFSDDLDDMDDLKDEADFYVDHLKPMYGNGVPEFYGLYKWEYIETDYSDDDNDTPADCACLVLQYCGEPLGIALWRELENDQPFRRKLVNIIEKLHIKLNIRHNAIYPENVLNLKGEPFIINFSNAEIHNCDTHVAIEEGELRPRPRLLACKELRAFLNALDTWYLPDYTVWHRGLFVENDSIKSAAEIFERRSREGFLEDRALKDEDFWNEAVAAWKMIHSHWAKYHPEDSTIPDLGITDYQEYLAQKDSDDDEDDDDEDDAPAETW</sequence>
<protein>
    <recommendedName>
        <fullName evidence="4">Protein kinase domain-containing protein</fullName>
    </recommendedName>
</protein>
<evidence type="ECO:0008006" key="4">
    <source>
        <dbReference type="Google" id="ProtNLM"/>
    </source>
</evidence>